<sequence>MQKLSFTPINSEVYLFINKSLRAYTLIYVDNNVIAAPNKKITKQVRNVLSKVCPLKDLSEATKFLGFQIIRDHVNNQVFINQTKYAKAILTRFRYKDINPVKTPIASHKELPTT</sequence>
<protein>
    <recommendedName>
        <fullName evidence="1">Reverse transcriptase Ty1/copia-type domain-containing protein</fullName>
    </recommendedName>
</protein>
<gene>
    <name evidence="2" type="ORF">CGLO_03522</name>
</gene>
<dbReference type="AlphaFoldDB" id="T0KVD8"/>
<dbReference type="OrthoDB" id="4838498at2759"/>
<evidence type="ECO:0000313" key="3">
    <source>
        <dbReference type="Proteomes" id="UP000015530"/>
    </source>
</evidence>
<dbReference type="HOGENOM" id="CLU_2120891_0_0_1"/>
<accession>T0KVD8</accession>
<organism evidence="2 3">
    <name type="scientific">Colletotrichum gloeosporioides (strain Cg-14)</name>
    <name type="common">Anthracnose fungus</name>
    <name type="synonym">Glomerella cingulata</name>
    <dbReference type="NCBI Taxonomy" id="1237896"/>
    <lineage>
        <taxon>Eukaryota</taxon>
        <taxon>Fungi</taxon>
        <taxon>Dikarya</taxon>
        <taxon>Ascomycota</taxon>
        <taxon>Pezizomycotina</taxon>
        <taxon>Sordariomycetes</taxon>
        <taxon>Hypocreomycetidae</taxon>
        <taxon>Glomerellales</taxon>
        <taxon>Glomerellaceae</taxon>
        <taxon>Colletotrichum</taxon>
        <taxon>Colletotrichum gloeosporioides species complex</taxon>
    </lineage>
</organism>
<evidence type="ECO:0000259" key="1">
    <source>
        <dbReference type="Pfam" id="PF07727"/>
    </source>
</evidence>
<dbReference type="Proteomes" id="UP000015530">
    <property type="component" value="Unassembled WGS sequence"/>
</dbReference>
<dbReference type="InterPro" id="IPR013103">
    <property type="entry name" value="RVT_2"/>
</dbReference>
<comment type="caution">
    <text evidence="2">The sequence shown here is derived from an EMBL/GenBank/DDBJ whole genome shotgun (WGS) entry which is preliminary data.</text>
</comment>
<feature type="domain" description="Reverse transcriptase Ty1/copia-type" evidence="1">
    <location>
        <begin position="2"/>
        <end position="106"/>
    </location>
</feature>
<dbReference type="STRING" id="1237896.T0KVD8"/>
<reference evidence="3" key="1">
    <citation type="journal article" date="2013" name="Mol. Plant Microbe Interact.">
        <title>Global aspects of pacC regulation of pathogenicity genes in Colletotrichum gloeosporioides as revealed by transcriptome analysis.</title>
        <authorList>
            <person name="Alkan N."/>
            <person name="Meng X."/>
            <person name="Friedlander G."/>
            <person name="Reuveni E."/>
            <person name="Sukno S."/>
            <person name="Sherman A."/>
            <person name="Thon M."/>
            <person name="Fluhr R."/>
            <person name="Prusky D."/>
        </authorList>
    </citation>
    <scope>NUCLEOTIDE SEQUENCE [LARGE SCALE GENOMIC DNA]</scope>
    <source>
        <strain evidence="3">Cg-14</strain>
    </source>
</reference>
<dbReference type="Pfam" id="PF07727">
    <property type="entry name" value="RVT_2"/>
    <property type="match status" value="1"/>
</dbReference>
<dbReference type="EMBL" id="AMYD01000729">
    <property type="protein sequence ID" value="EQB56448.1"/>
    <property type="molecule type" value="Genomic_DNA"/>
</dbReference>
<proteinExistence type="predicted"/>
<name>T0KVD8_COLGC</name>
<evidence type="ECO:0000313" key="2">
    <source>
        <dbReference type="EMBL" id="EQB56448.1"/>
    </source>
</evidence>